<evidence type="ECO:0000259" key="1">
    <source>
        <dbReference type="PROSITE" id="PS50181"/>
    </source>
</evidence>
<keyword evidence="3" id="KW-1185">Reference proteome</keyword>
<gene>
    <name evidence="2" type="ORF">BP00DRAFT_492669</name>
</gene>
<protein>
    <recommendedName>
        <fullName evidence="1">F-box domain-containing protein</fullName>
    </recommendedName>
</protein>
<evidence type="ECO:0000313" key="3">
    <source>
        <dbReference type="Proteomes" id="UP000248817"/>
    </source>
</evidence>
<name>A0A2V5J0D6_9EURO</name>
<dbReference type="Proteomes" id="UP000248817">
    <property type="component" value="Unassembled WGS sequence"/>
</dbReference>
<sequence>MAGSKPHVLRWLRWVDDSKNNIKKIWRKLKACIRVSPEEPAVARLRTIETFSPSSSSSLRTLFVQPPLTSETSLSKATTLRSQLSIETFPVEIHTLILSFLSYEDLSSLIMASPIHYRVLRSGKKVLWDLITDSLRDLVPEAQAVYRSGQVKSAKARTKENIAEMVEEYRLSRLLSQEPPPRTTASTLNELSRILRFHYTVILPLVPRFTAWMHGNLPKEAELGLIQLTSPSQPKISPTEESRIIRALYRFQLCCHLFGNRDDDRPWGNDYDMTGYLDILQHLEATFYAWEIEEILCVYTFVQDLYPDIFDEARVGLDPMDFEMESKGKFRFYLMTCFYLEGTTAQGLWLLHKALREMEDKEHHAQLVEIMRERLTPESGFIGPQEVTSHIWFWNRLNEHGLTEKDLRSQAHEAFPFRGDHVPDPKGEFPPRAWTLMWHDTYSNLYGEWIPWELRSWGYVFWDAGRMETEAKEVLLWRWERSFDEDWDPRDEYDLADVRAIR</sequence>
<reference evidence="2 3" key="1">
    <citation type="submission" date="2018-02" db="EMBL/GenBank/DDBJ databases">
        <title>The genomes of Aspergillus section Nigri reveals drivers in fungal speciation.</title>
        <authorList>
            <consortium name="DOE Joint Genome Institute"/>
            <person name="Vesth T.C."/>
            <person name="Nybo J."/>
            <person name="Theobald S."/>
            <person name="Brandl J."/>
            <person name="Frisvad J.C."/>
            <person name="Nielsen K.F."/>
            <person name="Lyhne E.K."/>
            <person name="Kogle M.E."/>
            <person name="Kuo A."/>
            <person name="Riley R."/>
            <person name="Clum A."/>
            <person name="Nolan M."/>
            <person name="Lipzen A."/>
            <person name="Salamov A."/>
            <person name="Henrissat B."/>
            <person name="Wiebenga A."/>
            <person name="De vries R.P."/>
            <person name="Grigoriev I.V."/>
            <person name="Mortensen U.H."/>
            <person name="Andersen M.R."/>
            <person name="Baker S.E."/>
        </authorList>
    </citation>
    <scope>NUCLEOTIDE SEQUENCE [LARGE SCALE GENOMIC DNA]</scope>
    <source>
        <strain evidence="2 3">CBS 114.80</strain>
    </source>
</reference>
<feature type="domain" description="F-box" evidence="1">
    <location>
        <begin position="83"/>
        <end position="131"/>
    </location>
</feature>
<organism evidence="2 3">
    <name type="scientific">Aspergillus indologenus CBS 114.80</name>
    <dbReference type="NCBI Taxonomy" id="1450541"/>
    <lineage>
        <taxon>Eukaryota</taxon>
        <taxon>Fungi</taxon>
        <taxon>Dikarya</taxon>
        <taxon>Ascomycota</taxon>
        <taxon>Pezizomycotina</taxon>
        <taxon>Eurotiomycetes</taxon>
        <taxon>Eurotiomycetidae</taxon>
        <taxon>Eurotiales</taxon>
        <taxon>Aspergillaceae</taxon>
        <taxon>Aspergillus</taxon>
        <taxon>Aspergillus subgen. Circumdati</taxon>
    </lineage>
</organism>
<dbReference type="EMBL" id="KZ825472">
    <property type="protein sequence ID" value="PYI34970.1"/>
    <property type="molecule type" value="Genomic_DNA"/>
</dbReference>
<accession>A0A2V5J0D6</accession>
<dbReference type="AlphaFoldDB" id="A0A2V5J0D6"/>
<proteinExistence type="predicted"/>
<evidence type="ECO:0000313" key="2">
    <source>
        <dbReference type="EMBL" id="PYI34970.1"/>
    </source>
</evidence>
<dbReference type="PROSITE" id="PS50181">
    <property type="entry name" value="FBOX"/>
    <property type="match status" value="1"/>
</dbReference>
<dbReference type="InterPro" id="IPR001810">
    <property type="entry name" value="F-box_dom"/>
</dbReference>